<dbReference type="InterPro" id="IPR004709">
    <property type="entry name" value="NaH_exchanger"/>
</dbReference>
<feature type="transmembrane region" description="Helical" evidence="13">
    <location>
        <begin position="350"/>
        <end position="374"/>
    </location>
</feature>
<evidence type="ECO:0000256" key="4">
    <source>
        <dbReference type="ARBA" id="ARBA00022989"/>
    </source>
</evidence>
<keyword evidence="16" id="KW-1185">Reference proteome</keyword>
<feature type="transmembrane region" description="Helical" evidence="13">
    <location>
        <begin position="395"/>
        <end position="414"/>
    </location>
</feature>
<dbReference type="Gene3D" id="6.10.140.1330">
    <property type="match status" value="1"/>
</dbReference>
<protein>
    <recommendedName>
        <fullName evidence="11">Sodium/hydrogen exchanger</fullName>
    </recommendedName>
</protein>
<keyword evidence="11" id="KW-0050">Antiport</keyword>
<feature type="domain" description="Cation/H+ exchanger transmembrane" evidence="14">
    <location>
        <begin position="48"/>
        <end position="449"/>
    </location>
</feature>
<keyword evidence="5" id="KW-0915">Sodium</keyword>
<gene>
    <name evidence="15" type="ORF">KFL_003160080</name>
</gene>
<evidence type="ECO:0000256" key="1">
    <source>
        <dbReference type="ARBA" id="ARBA00004141"/>
    </source>
</evidence>
<feature type="region of interest" description="Disordered" evidence="12">
    <location>
        <begin position="472"/>
        <end position="496"/>
    </location>
</feature>
<dbReference type="Proteomes" id="UP000054558">
    <property type="component" value="Unassembled WGS sequence"/>
</dbReference>
<evidence type="ECO:0000256" key="9">
    <source>
        <dbReference type="ARBA" id="ARBA00047524"/>
    </source>
</evidence>
<evidence type="ECO:0000313" key="15">
    <source>
        <dbReference type="EMBL" id="GAQ86855.1"/>
    </source>
</evidence>
<evidence type="ECO:0000256" key="12">
    <source>
        <dbReference type="SAM" id="MobiDB-lite"/>
    </source>
</evidence>
<dbReference type="GO" id="GO:0098719">
    <property type="term" value="P:sodium ion import across plasma membrane"/>
    <property type="evidence" value="ECO:0000318"/>
    <property type="project" value="GO_Central"/>
</dbReference>
<keyword evidence="7 13" id="KW-0472">Membrane</keyword>
<accession>A0A1Y1I7C1</accession>
<keyword evidence="3 11" id="KW-0812">Transmembrane</keyword>
<evidence type="ECO:0000313" key="16">
    <source>
        <dbReference type="Proteomes" id="UP000054558"/>
    </source>
</evidence>
<dbReference type="GO" id="GO:0005886">
    <property type="term" value="C:plasma membrane"/>
    <property type="evidence" value="ECO:0000318"/>
    <property type="project" value="GO_Central"/>
</dbReference>
<evidence type="ECO:0000256" key="3">
    <source>
        <dbReference type="ARBA" id="ARBA00022692"/>
    </source>
</evidence>
<evidence type="ECO:0000256" key="5">
    <source>
        <dbReference type="ARBA" id="ARBA00023053"/>
    </source>
</evidence>
<feature type="transmembrane region" description="Helical" evidence="13">
    <location>
        <begin position="426"/>
        <end position="448"/>
    </location>
</feature>
<name>A0A1Y1I7C1_KLENI</name>
<evidence type="ECO:0000256" key="8">
    <source>
        <dbReference type="ARBA" id="ARBA00023201"/>
    </source>
</evidence>
<organism evidence="15 16">
    <name type="scientific">Klebsormidium nitens</name>
    <name type="common">Green alga</name>
    <name type="synonym">Ulothrix nitens</name>
    <dbReference type="NCBI Taxonomy" id="105231"/>
    <lineage>
        <taxon>Eukaryota</taxon>
        <taxon>Viridiplantae</taxon>
        <taxon>Streptophyta</taxon>
        <taxon>Klebsormidiophyceae</taxon>
        <taxon>Klebsormidiales</taxon>
        <taxon>Klebsormidiaceae</taxon>
        <taxon>Klebsormidium</taxon>
    </lineage>
</organism>
<feature type="transmembrane region" description="Helical" evidence="13">
    <location>
        <begin position="233"/>
        <end position="257"/>
    </location>
</feature>
<feature type="transmembrane region" description="Helical" evidence="13">
    <location>
        <begin position="323"/>
        <end position="344"/>
    </location>
</feature>
<dbReference type="AlphaFoldDB" id="A0A1Y1I7C1"/>
<dbReference type="EMBL" id="DF237265">
    <property type="protein sequence ID" value="GAQ86855.1"/>
    <property type="molecule type" value="Genomic_DNA"/>
</dbReference>
<evidence type="ECO:0000256" key="13">
    <source>
        <dbReference type="SAM" id="Phobius"/>
    </source>
</evidence>
<feature type="region of interest" description="Disordered" evidence="12">
    <location>
        <begin position="539"/>
        <end position="597"/>
    </location>
</feature>
<comment type="catalytic activity">
    <reaction evidence="9">
        <text>Na(+)(in) + H(+)(out) = Na(+)(out) + H(+)(in)</text>
        <dbReference type="Rhea" id="RHEA:29419"/>
        <dbReference type="ChEBI" id="CHEBI:15378"/>
        <dbReference type="ChEBI" id="CHEBI:29101"/>
    </reaction>
</comment>
<feature type="transmembrane region" description="Helical" evidence="13">
    <location>
        <begin position="165"/>
        <end position="185"/>
    </location>
</feature>
<dbReference type="InterPro" id="IPR018422">
    <property type="entry name" value="Cation/H_exchanger_CPA1"/>
</dbReference>
<keyword evidence="6 11" id="KW-0406">Ion transport</keyword>
<dbReference type="GO" id="GO:0051453">
    <property type="term" value="P:regulation of intracellular pH"/>
    <property type="evidence" value="ECO:0000318"/>
    <property type="project" value="GO_Central"/>
</dbReference>
<feature type="compositionally biased region" description="Polar residues" evidence="12">
    <location>
        <begin position="480"/>
        <end position="496"/>
    </location>
</feature>
<sequence length="597" mass="65309">MEVNNSPTPVPSPLSPIDQTHQDLVAKSANPEMFASLSILLQLVLLGSAFVCGHILRRRKIYWMHEAGSALLMGVVVGLLSRIFNTEEAFRRWLNFSNEFFLLFLLPPIIFESGFSLQVKSFFENFGAIALFAFVGTFIAAIVTGVIMYVVGFLWLSYQLPFVECLIFGALISATDPVTVLAIFQELGGDVNLYALVFGESILNDAVAIVLYRTLVSVVANPEQHRNIYDPAVVFLTILMGSLAIGTVVALACALLFKYAGLAVNNLHNLESCLVILFPYCAYMMADGLSLSGIVAILFNGVLMKHYALPNLSDKAQENVTQFFRLIATLAETFVFIYMGVAIFNTEQSWTHVSFTFFAIIAILAARAANVFPLSYIINTIRPRSKNIPMAHQKALWFSGLRGAMAFALALQSIEDLPTGHGKVMFTTTTAIVVLTVLGVGGSTAEVLRRLDLLGDDFQPLAGEALDGAGEEAGLMRSGNGESDYTPPSSPTSRGSLQMRLKNFQRAAKQYMPEANGTFLETVDKKYIRPFFTTASEEDLTRVESQANGQGPQAEVGEVSSPPEVTSRPPRRLASREGMPGFNPRQKDELPPVRPPT</sequence>
<dbReference type="PANTHER" id="PTHR10110:SF127">
    <property type="entry name" value="SODIUM_HYDROGEN EXCHANGER 5-RELATED"/>
    <property type="match status" value="1"/>
</dbReference>
<evidence type="ECO:0000256" key="2">
    <source>
        <dbReference type="ARBA" id="ARBA00022448"/>
    </source>
</evidence>
<feature type="transmembrane region" description="Helical" evidence="13">
    <location>
        <begin position="131"/>
        <end position="158"/>
    </location>
</feature>
<feature type="transmembrane region" description="Helical" evidence="13">
    <location>
        <begin position="277"/>
        <end position="303"/>
    </location>
</feature>
<keyword evidence="4 13" id="KW-1133">Transmembrane helix</keyword>
<evidence type="ECO:0000259" key="14">
    <source>
        <dbReference type="Pfam" id="PF00999"/>
    </source>
</evidence>
<dbReference type="GO" id="GO:0005768">
    <property type="term" value="C:endosome"/>
    <property type="evidence" value="ECO:0000318"/>
    <property type="project" value="GO_Central"/>
</dbReference>
<proteinExistence type="inferred from homology"/>
<dbReference type="GO" id="GO:0015386">
    <property type="term" value="F:potassium:proton antiporter activity"/>
    <property type="evidence" value="ECO:0000318"/>
    <property type="project" value="GO_Central"/>
</dbReference>
<keyword evidence="2 11" id="KW-0813">Transport</keyword>
<reference evidence="15 16" key="1">
    <citation type="journal article" date="2014" name="Nat. Commun.">
        <title>Klebsormidium flaccidum genome reveals primary factors for plant terrestrial adaptation.</title>
        <authorList>
            <person name="Hori K."/>
            <person name="Maruyama F."/>
            <person name="Fujisawa T."/>
            <person name="Togashi T."/>
            <person name="Yamamoto N."/>
            <person name="Seo M."/>
            <person name="Sato S."/>
            <person name="Yamada T."/>
            <person name="Mori H."/>
            <person name="Tajima N."/>
            <person name="Moriyama T."/>
            <person name="Ikeuchi M."/>
            <person name="Watanabe M."/>
            <person name="Wada H."/>
            <person name="Kobayashi K."/>
            <person name="Saito M."/>
            <person name="Masuda T."/>
            <person name="Sasaki-Sekimoto Y."/>
            <person name="Mashiguchi K."/>
            <person name="Awai K."/>
            <person name="Shimojima M."/>
            <person name="Masuda S."/>
            <person name="Iwai M."/>
            <person name="Nobusawa T."/>
            <person name="Narise T."/>
            <person name="Kondo S."/>
            <person name="Saito H."/>
            <person name="Sato R."/>
            <person name="Murakawa M."/>
            <person name="Ihara Y."/>
            <person name="Oshima-Yamada Y."/>
            <person name="Ohtaka K."/>
            <person name="Satoh M."/>
            <person name="Sonobe K."/>
            <person name="Ishii M."/>
            <person name="Ohtani R."/>
            <person name="Kanamori-Sato M."/>
            <person name="Honoki R."/>
            <person name="Miyazaki D."/>
            <person name="Mochizuki H."/>
            <person name="Umetsu J."/>
            <person name="Higashi K."/>
            <person name="Shibata D."/>
            <person name="Kamiya Y."/>
            <person name="Sato N."/>
            <person name="Nakamura Y."/>
            <person name="Tabata S."/>
            <person name="Ida S."/>
            <person name="Kurokawa K."/>
            <person name="Ohta H."/>
        </authorList>
    </citation>
    <scope>NUCLEOTIDE SEQUENCE [LARGE SCALE GENOMIC DNA]</scope>
    <source>
        <strain evidence="15 16">NIES-2285</strain>
    </source>
</reference>
<feature type="transmembrane region" description="Helical" evidence="13">
    <location>
        <begin position="34"/>
        <end position="56"/>
    </location>
</feature>
<comment type="catalytic activity">
    <reaction evidence="10">
        <text>K(+)(in) + H(+)(out) = K(+)(out) + H(+)(in)</text>
        <dbReference type="Rhea" id="RHEA:29467"/>
        <dbReference type="ChEBI" id="CHEBI:15378"/>
        <dbReference type="ChEBI" id="CHEBI:29103"/>
    </reaction>
</comment>
<dbReference type="STRING" id="105231.A0A1Y1I7C1"/>
<dbReference type="NCBIfam" id="TIGR00840">
    <property type="entry name" value="b_cpa1"/>
    <property type="match status" value="1"/>
</dbReference>
<comment type="subcellular location">
    <subcellularLocation>
        <location evidence="1">Membrane</location>
        <topology evidence="1">Multi-pass membrane protein</topology>
    </subcellularLocation>
</comment>
<dbReference type="GO" id="GO:0071805">
    <property type="term" value="P:potassium ion transmembrane transport"/>
    <property type="evidence" value="ECO:0000318"/>
    <property type="project" value="GO_Central"/>
</dbReference>
<evidence type="ECO:0000256" key="11">
    <source>
        <dbReference type="RuleBase" id="RU003722"/>
    </source>
</evidence>
<dbReference type="GO" id="GO:0015385">
    <property type="term" value="F:sodium:proton antiporter activity"/>
    <property type="evidence" value="ECO:0000318"/>
    <property type="project" value="GO_Central"/>
</dbReference>
<evidence type="ECO:0000256" key="7">
    <source>
        <dbReference type="ARBA" id="ARBA00023136"/>
    </source>
</evidence>
<feature type="transmembrane region" description="Helical" evidence="13">
    <location>
        <begin position="93"/>
        <end position="111"/>
    </location>
</feature>
<dbReference type="OrthoDB" id="196264at2759"/>
<evidence type="ECO:0000256" key="6">
    <source>
        <dbReference type="ARBA" id="ARBA00023065"/>
    </source>
</evidence>
<evidence type="ECO:0000256" key="10">
    <source>
        <dbReference type="ARBA" id="ARBA00047912"/>
    </source>
</evidence>
<comment type="similarity">
    <text evidence="11">Belongs to the monovalent cation:proton antiporter 1 (CPA1) transporter (TC 2.A.36) family.</text>
</comment>
<dbReference type="InterPro" id="IPR006153">
    <property type="entry name" value="Cation/H_exchanger_TM"/>
</dbReference>
<dbReference type="OMA" id="ATPPFWA"/>
<feature type="transmembrane region" description="Helical" evidence="13">
    <location>
        <begin position="62"/>
        <end position="81"/>
    </location>
</feature>
<dbReference type="PRINTS" id="PR01084">
    <property type="entry name" value="NAHEXCHNGR"/>
</dbReference>
<dbReference type="PANTHER" id="PTHR10110">
    <property type="entry name" value="SODIUM/HYDROGEN EXCHANGER"/>
    <property type="match status" value="1"/>
</dbReference>
<dbReference type="Pfam" id="PF00999">
    <property type="entry name" value="Na_H_Exchanger"/>
    <property type="match status" value="1"/>
</dbReference>
<keyword evidence="8 11" id="KW-0739">Sodium transport</keyword>